<comment type="similarity">
    <text evidence="1">Belongs to the glycosyltransferase 2 family.</text>
</comment>
<keyword evidence="6" id="KW-1185">Reference proteome</keyword>
<dbReference type="InterPro" id="IPR029044">
    <property type="entry name" value="Nucleotide-diphossugar_trans"/>
</dbReference>
<name>A0ABY7U722_9CORY</name>
<dbReference type="Gene3D" id="3.90.550.10">
    <property type="entry name" value="Spore Coat Polysaccharide Biosynthesis Protein SpsA, Chain A"/>
    <property type="match status" value="1"/>
</dbReference>
<keyword evidence="2 5" id="KW-0328">Glycosyltransferase</keyword>
<dbReference type="InterPro" id="IPR001173">
    <property type="entry name" value="Glyco_trans_2-like"/>
</dbReference>
<dbReference type="GO" id="GO:0047267">
    <property type="term" value="F:undecaprenyl-phosphate mannosyltransferase activity"/>
    <property type="evidence" value="ECO:0007669"/>
    <property type="project" value="UniProtKB-EC"/>
</dbReference>
<proteinExistence type="inferred from homology"/>
<gene>
    <name evidence="5" type="ORF">CMASS_05280</name>
</gene>
<evidence type="ECO:0000256" key="2">
    <source>
        <dbReference type="ARBA" id="ARBA00022676"/>
    </source>
</evidence>
<evidence type="ECO:0000259" key="4">
    <source>
        <dbReference type="Pfam" id="PF00535"/>
    </source>
</evidence>
<dbReference type="Pfam" id="PF00535">
    <property type="entry name" value="Glycos_transf_2"/>
    <property type="match status" value="1"/>
</dbReference>
<evidence type="ECO:0000313" key="6">
    <source>
        <dbReference type="Proteomes" id="UP001220064"/>
    </source>
</evidence>
<dbReference type="SUPFAM" id="SSF53448">
    <property type="entry name" value="Nucleotide-diphospho-sugar transferases"/>
    <property type="match status" value="1"/>
</dbReference>
<dbReference type="EC" id="2.4.1.54" evidence="5"/>
<dbReference type="EMBL" id="CP063189">
    <property type="protein sequence ID" value="WCZ32498.1"/>
    <property type="molecule type" value="Genomic_DNA"/>
</dbReference>
<dbReference type="PANTHER" id="PTHR43398:SF1">
    <property type="entry name" value="DOLICHOL-PHOSPHATE MANNOSYLTRANSFERASE SUBUNIT 1"/>
    <property type="match status" value="1"/>
</dbReference>
<evidence type="ECO:0000256" key="3">
    <source>
        <dbReference type="ARBA" id="ARBA00022679"/>
    </source>
</evidence>
<dbReference type="InterPro" id="IPR039528">
    <property type="entry name" value="DPM1-like"/>
</dbReference>
<dbReference type="CDD" id="cd06442">
    <property type="entry name" value="DPM1_like"/>
    <property type="match status" value="1"/>
</dbReference>
<evidence type="ECO:0000313" key="5">
    <source>
        <dbReference type="EMBL" id="WCZ32498.1"/>
    </source>
</evidence>
<dbReference type="Proteomes" id="UP001220064">
    <property type="component" value="Chromosome"/>
</dbReference>
<reference evidence="5 6" key="1">
    <citation type="submission" date="2020-10" db="EMBL/GenBank/DDBJ databases">
        <title>Complete genome sequence of Corynebacterium massiliense DSM 45435, type strain of Corynebacterium massiliense.</title>
        <authorList>
            <person name="Busche T."/>
            <person name="Kalinowski J."/>
            <person name="Ruckert C."/>
        </authorList>
    </citation>
    <scope>NUCLEOTIDE SEQUENCE [LARGE SCALE GENOMIC DNA]</scope>
    <source>
        <strain evidence="5 6">DSM 45435</strain>
    </source>
</reference>
<evidence type="ECO:0000256" key="1">
    <source>
        <dbReference type="ARBA" id="ARBA00006739"/>
    </source>
</evidence>
<feature type="domain" description="Glycosyltransferase 2-like" evidence="4">
    <location>
        <begin position="14"/>
        <end position="178"/>
    </location>
</feature>
<sequence length="296" mass="32075">MTESVSALDASTLVIIPTFNEIENLPRISSRVREAQPGVHILVVDDNSPDGTGELADKLAADDDHIHVLHREGKGGLLGAYLAGFEWGMEHDFEVLCEMDADGSHAPEELHLLLDEVADGADLVIGSRYVPGGKTVNWPASRELLSRLGNVYISMALGADLSDMTAGYRAFRREVLETLALDELSKAGYIFQVDVAFRAIQEGFDVREVPVTFTDREFGESKLDGSFVKDSLFEVTKWGVNHRTNQVKGLAEDFGPIVKRSVADSPLADAPAALRRAAGKATQAVRDLGDTARGAK</sequence>
<keyword evidence="3 5" id="KW-0808">Transferase</keyword>
<dbReference type="PANTHER" id="PTHR43398">
    <property type="entry name" value="DOLICHOL-PHOSPHATE MANNOSYLTRANSFERASE SUBUNIT 1"/>
    <property type="match status" value="1"/>
</dbReference>
<organism evidence="5 6">
    <name type="scientific">Corynebacterium massiliense DSM 45435</name>
    <dbReference type="NCBI Taxonomy" id="1121364"/>
    <lineage>
        <taxon>Bacteria</taxon>
        <taxon>Bacillati</taxon>
        <taxon>Actinomycetota</taxon>
        <taxon>Actinomycetes</taxon>
        <taxon>Mycobacteriales</taxon>
        <taxon>Corynebacteriaceae</taxon>
        <taxon>Corynebacterium</taxon>
    </lineage>
</organism>
<accession>A0ABY7U722</accession>
<protein>
    <submittedName>
        <fullName evidence="5">Undecaprenyl-phosphate mannosyltransferase</fullName>
        <ecNumber evidence="5">2.4.1.54</ecNumber>
    </submittedName>
</protein>